<gene>
    <name evidence="1" type="ORF">BaRGS_00022855</name>
</gene>
<protein>
    <recommendedName>
        <fullName evidence="3">F-box/LRR-repeat protein 2</fullName>
    </recommendedName>
</protein>
<keyword evidence="2" id="KW-1185">Reference proteome</keyword>
<dbReference type="SUPFAM" id="SSF52047">
    <property type="entry name" value="RNI-like"/>
    <property type="match status" value="1"/>
</dbReference>
<dbReference type="Pfam" id="PF13516">
    <property type="entry name" value="LRR_6"/>
    <property type="match status" value="1"/>
</dbReference>
<evidence type="ECO:0000313" key="1">
    <source>
        <dbReference type="EMBL" id="KAK7485860.1"/>
    </source>
</evidence>
<dbReference type="InterPro" id="IPR001611">
    <property type="entry name" value="Leu-rich_rpt"/>
</dbReference>
<dbReference type="PANTHER" id="PTHR13318:SF95">
    <property type="entry name" value="F-BOX PROTEIN YLR352W"/>
    <property type="match status" value="1"/>
</dbReference>
<name>A0ABD0KFU9_9CAEN</name>
<accession>A0ABD0KFU9</accession>
<sequence length="527" mass="57700">MPRGRDALTLKEICLGVIVRNFDRIWTHLFDKHFADVPRLLYVVGPFDNLPGQLCQDIVHALMKQRVLRKSHLQLLLLPQVTHLDFSGASATTVSAQALDILSVRCKNLVSLNLTSCTSLSPGAINQCLSALPLLRTLVLKRTKASDPVLRTIASSLRCLTHLDLNACPVTDTGAQLLCGDSGDFEPLCSGLTILDISATKIGLSGCSSIIHSFPKLRYLSFADTIEAVALLHQEKADRSAVVNGVVRTRSSASVGNTSLGKCASAGSTDLHQLQTLHATALKCKNVSPDSVRIACAHCPSAREVYFYQNATDAALQHLSCLEQIAVVEVTSDQPGEVTFHHGLLPLLQTRGDGIVSLGLYDMQDVDVGKIGVLCAHLQRLKLVSMYEDADFAHTYIPVQQLASAFSCLKQLTVVIGPDDTRLRKEDLEHLLLNAHSLQELHFINVQGITDDLLVSALSLHGFSSLRSLQLESCNHITNNSLLQLVNSSNPLSQLMVKQCAMVSYQDYQHLQREVTREHLELSTEWQ</sequence>
<evidence type="ECO:0000313" key="2">
    <source>
        <dbReference type="Proteomes" id="UP001519460"/>
    </source>
</evidence>
<dbReference type="PANTHER" id="PTHR13318">
    <property type="entry name" value="PARTNER OF PAIRED, ISOFORM B-RELATED"/>
    <property type="match status" value="1"/>
</dbReference>
<reference evidence="1 2" key="1">
    <citation type="journal article" date="2023" name="Sci. Data">
        <title>Genome assembly of the Korean intertidal mud-creeper Batillaria attramentaria.</title>
        <authorList>
            <person name="Patra A.K."/>
            <person name="Ho P.T."/>
            <person name="Jun S."/>
            <person name="Lee S.J."/>
            <person name="Kim Y."/>
            <person name="Won Y.J."/>
        </authorList>
    </citation>
    <scope>NUCLEOTIDE SEQUENCE [LARGE SCALE GENOMIC DNA]</scope>
    <source>
        <strain evidence="1">Wonlab-2016</strain>
    </source>
</reference>
<dbReference type="Gene3D" id="3.80.10.10">
    <property type="entry name" value="Ribonuclease Inhibitor"/>
    <property type="match status" value="2"/>
</dbReference>
<proteinExistence type="predicted"/>
<comment type="caution">
    <text evidence="1">The sequence shown here is derived from an EMBL/GenBank/DDBJ whole genome shotgun (WGS) entry which is preliminary data.</text>
</comment>
<dbReference type="InterPro" id="IPR032675">
    <property type="entry name" value="LRR_dom_sf"/>
</dbReference>
<dbReference type="SMART" id="SM00367">
    <property type="entry name" value="LRR_CC"/>
    <property type="match status" value="3"/>
</dbReference>
<evidence type="ECO:0008006" key="3">
    <source>
        <dbReference type="Google" id="ProtNLM"/>
    </source>
</evidence>
<dbReference type="EMBL" id="JACVVK020000187">
    <property type="protein sequence ID" value="KAK7485860.1"/>
    <property type="molecule type" value="Genomic_DNA"/>
</dbReference>
<dbReference type="InterPro" id="IPR006553">
    <property type="entry name" value="Leu-rich_rpt_Cys-con_subtyp"/>
</dbReference>
<dbReference type="Proteomes" id="UP001519460">
    <property type="component" value="Unassembled WGS sequence"/>
</dbReference>
<organism evidence="1 2">
    <name type="scientific">Batillaria attramentaria</name>
    <dbReference type="NCBI Taxonomy" id="370345"/>
    <lineage>
        <taxon>Eukaryota</taxon>
        <taxon>Metazoa</taxon>
        <taxon>Spiralia</taxon>
        <taxon>Lophotrochozoa</taxon>
        <taxon>Mollusca</taxon>
        <taxon>Gastropoda</taxon>
        <taxon>Caenogastropoda</taxon>
        <taxon>Sorbeoconcha</taxon>
        <taxon>Cerithioidea</taxon>
        <taxon>Batillariidae</taxon>
        <taxon>Batillaria</taxon>
    </lineage>
</organism>
<dbReference type="AlphaFoldDB" id="A0ABD0KFU9"/>